<feature type="region of interest" description="Disordered" evidence="1">
    <location>
        <begin position="1"/>
        <end position="21"/>
    </location>
</feature>
<feature type="compositionally biased region" description="Polar residues" evidence="1">
    <location>
        <begin position="1"/>
        <end position="13"/>
    </location>
</feature>
<name>A0ABY6CNA8_9BACT</name>
<gene>
    <name evidence="3" type="ORF">N6H18_16810</name>
</gene>
<evidence type="ECO:0000313" key="3">
    <source>
        <dbReference type="EMBL" id="UXP32006.1"/>
    </source>
</evidence>
<dbReference type="RefSeq" id="WP_262309445.1">
    <property type="nucleotide sequence ID" value="NZ_CP106679.1"/>
</dbReference>
<protein>
    <submittedName>
        <fullName evidence="3">Uncharacterized protein</fullName>
    </submittedName>
</protein>
<evidence type="ECO:0000256" key="2">
    <source>
        <dbReference type="SAM" id="Phobius"/>
    </source>
</evidence>
<accession>A0ABY6CNA8</accession>
<proteinExistence type="predicted"/>
<dbReference type="EMBL" id="CP106679">
    <property type="protein sequence ID" value="UXP32006.1"/>
    <property type="molecule type" value="Genomic_DNA"/>
</dbReference>
<evidence type="ECO:0000256" key="1">
    <source>
        <dbReference type="SAM" id="MobiDB-lite"/>
    </source>
</evidence>
<reference evidence="3" key="1">
    <citation type="submission" date="2022-09" db="EMBL/GenBank/DDBJ databases">
        <title>Comparative genomics and taxonomic characterization of three novel marine species of genus Reichenbachiella exhibiting antioxidant and polysaccharide degradation activities.</title>
        <authorList>
            <person name="Muhammad N."/>
            <person name="Lee Y.-J."/>
            <person name="Ko J."/>
            <person name="Kim S.-G."/>
        </authorList>
    </citation>
    <scope>NUCLEOTIDE SEQUENCE</scope>
    <source>
        <strain evidence="3">BKB1-1</strain>
    </source>
</reference>
<evidence type="ECO:0000313" key="4">
    <source>
        <dbReference type="Proteomes" id="UP001065174"/>
    </source>
</evidence>
<keyword evidence="4" id="KW-1185">Reference proteome</keyword>
<dbReference type="Proteomes" id="UP001065174">
    <property type="component" value="Chromosome"/>
</dbReference>
<organism evidence="3 4">
    <name type="scientific">Reichenbachiella agarivorans</name>
    <dbReference type="NCBI Taxonomy" id="2979464"/>
    <lineage>
        <taxon>Bacteria</taxon>
        <taxon>Pseudomonadati</taxon>
        <taxon>Bacteroidota</taxon>
        <taxon>Cytophagia</taxon>
        <taxon>Cytophagales</taxon>
        <taxon>Reichenbachiellaceae</taxon>
        <taxon>Reichenbachiella</taxon>
    </lineage>
</organism>
<keyword evidence="2" id="KW-1133">Transmembrane helix</keyword>
<keyword evidence="2" id="KW-0472">Membrane</keyword>
<feature type="transmembrane region" description="Helical" evidence="2">
    <location>
        <begin position="29"/>
        <end position="52"/>
    </location>
</feature>
<sequence>MMNTTDSNLPKANSDQKEELTPRPQLKNVAFHLIKITLAVLTGVGFGYFILFQFGMIQ</sequence>
<keyword evidence="2" id="KW-0812">Transmembrane</keyword>